<dbReference type="InterPro" id="IPR029066">
    <property type="entry name" value="PLP-binding_barrel"/>
</dbReference>
<dbReference type="InterPro" id="IPR042208">
    <property type="entry name" value="D-ser_dehydrat-like_sf"/>
</dbReference>
<dbReference type="InterPro" id="IPR026956">
    <property type="entry name" value="D-ser_dehydrat-like_dom"/>
</dbReference>
<dbReference type="SUPFAM" id="SSF51419">
    <property type="entry name" value="PLP-binding barrel"/>
    <property type="match status" value="1"/>
</dbReference>
<gene>
    <name evidence="4" type="ORF">AVDCRST_MAG39-364</name>
</gene>
<name>A0A6J4RVG5_9SPHN</name>
<dbReference type="PANTHER" id="PTHR28004">
    <property type="entry name" value="ZGC:162816-RELATED"/>
    <property type="match status" value="1"/>
</dbReference>
<dbReference type="Pfam" id="PF14031">
    <property type="entry name" value="D-ser_dehydrat"/>
    <property type="match status" value="1"/>
</dbReference>
<dbReference type="Gene3D" id="2.40.37.20">
    <property type="entry name" value="D-serine dehydratase-like domain"/>
    <property type="match status" value="1"/>
</dbReference>
<evidence type="ECO:0000256" key="1">
    <source>
        <dbReference type="ARBA" id="ARBA00005323"/>
    </source>
</evidence>
<dbReference type="Pfam" id="PF01168">
    <property type="entry name" value="Ala_racemase_N"/>
    <property type="match status" value="1"/>
</dbReference>
<proteinExistence type="inferred from homology"/>
<dbReference type="InterPro" id="IPR051466">
    <property type="entry name" value="D-amino_acid_metab_enzyme"/>
</dbReference>
<dbReference type="EMBL" id="CADCVW010000012">
    <property type="protein sequence ID" value="CAA9482698.1"/>
    <property type="molecule type" value="Genomic_DNA"/>
</dbReference>
<dbReference type="Gene3D" id="3.20.20.10">
    <property type="entry name" value="Alanine racemase"/>
    <property type="match status" value="1"/>
</dbReference>
<dbReference type="GO" id="GO:0008721">
    <property type="term" value="F:D-serine ammonia-lyase activity"/>
    <property type="evidence" value="ECO:0007669"/>
    <property type="project" value="TreeGrafter"/>
</dbReference>
<feature type="domain" description="D-serine dehydratase-like" evidence="3">
    <location>
        <begin position="277"/>
        <end position="367"/>
    </location>
</feature>
<sequence>MTTASHRLHGASIGEPGSRAALNTPALVLDLDAFEANVLAMAAWARERGVALRPHAKTHKSAHVARAQLAAGAVGLCCAKLGEAEALAAEGVTGLHITSPVVAAPAVARLAALHARAPDLSVVADHPTNIAALAAALPVGGPPLRVLVDVDPGIHRTGVASAEAALALARLISKRPSLSYAGVQFYCGVQQHIASYAERRAAIEDRTAFLSTVLRALADAGLPAPLVTGGGTGTHRIDADLGVLTELQVGSYVFMDREYGDCDLDGSGPGGAPFRTALAIDATVVSANTPGLATLDAGLKAFAADAGPPPILAGAAPGSRYRFMGDEHGLVMAPPGGSAPPLGARVSLAAPHCDPTVNLYDALHVVRGDALVDIWPVTARGRSA</sequence>
<keyword evidence="2" id="KW-0456">Lyase</keyword>
<comment type="similarity">
    <text evidence="1">Belongs to the DSD1 family.</text>
</comment>
<dbReference type="InterPro" id="IPR001608">
    <property type="entry name" value="Ala_racemase_N"/>
</dbReference>
<protein>
    <submittedName>
        <fullName evidence="4">Low-specificity D-threonine aldolase</fullName>
    </submittedName>
</protein>
<dbReference type="CDD" id="cd06819">
    <property type="entry name" value="PLPDE_III_LS_D-TA"/>
    <property type="match status" value="1"/>
</dbReference>
<evidence type="ECO:0000259" key="3">
    <source>
        <dbReference type="SMART" id="SM01119"/>
    </source>
</evidence>
<dbReference type="SMART" id="SM01119">
    <property type="entry name" value="D-ser_dehydrat"/>
    <property type="match status" value="1"/>
</dbReference>
<dbReference type="GO" id="GO:0036088">
    <property type="term" value="P:D-serine catabolic process"/>
    <property type="evidence" value="ECO:0007669"/>
    <property type="project" value="TreeGrafter"/>
</dbReference>
<dbReference type="PANTHER" id="PTHR28004:SF2">
    <property type="entry name" value="D-SERINE DEHYDRATASE"/>
    <property type="match status" value="1"/>
</dbReference>
<evidence type="ECO:0000313" key="4">
    <source>
        <dbReference type="EMBL" id="CAA9482698.1"/>
    </source>
</evidence>
<organism evidence="4">
    <name type="scientific">uncultured Sphingomonadaceae bacterium</name>
    <dbReference type="NCBI Taxonomy" id="169976"/>
    <lineage>
        <taxon>Bacteria</taxon>
        <taxon>Pseudomonadati</taxon>
        <taxon>Pseudomonadota</taxon>
        <taxon>Alphaproteobacteria</taxon>
        <taxon>Sphingomonadales</taxon>
        <taxon>Sphingomonadaceae</taxon>
        <taxon>environmental samples</taxon>
    </lineage>
</organism>
<accession>A0A6J4RVG5</accession>
<evidence type="ECO:0000256" key="2">
    <source>
        <dbReference type="ARBA" id="ARBA00023239"/>
    </source>
</evidence>
<dbReference type="AlphaFoldDB" id="A0A6J4RVG5"/>
<reference evidence="4" key="1">
    <citation type="submission" date="2020-02" db="EMBL/GenBank/DDBJ databases">
        <authorList>
            <person name="Meier V. D."/>
        </authorList>
    </citation>
    <scope>NUCLEOTIDE SEQUENCE</scope>
    <source>
        <strain evidence="4">AVDCRST_MAG39</strain>
    </source>
</reference>